<proteinExistence type="predicted"/>
<comment type="caution">
    <text evidence="2">The sequence shown here is derived from an EMBL/GenBank/DDBJ whole genome shotgun (WGS) entry which is preliminary data.</text>
</comment>
<reference evidence="2 3" key="1">
    <citation type="submission" date="2017-12" db="EMBL/GenBank/DDBJ databases">
        <title>Phylogenetic diversity of female urinary microbiome.</title>
        <authorList>
            <person name="Thomas-White K."/>
            <person name="Wolfe A.J."/>
        </authorList>
    </citation>
    <scope>NUCLEOTIDE SEQUENCE [LARGE SCALE GENOMIC DNA]</scope>
    <source>
        <strain evidence="2 3">UMB0402</strain>
    </source>
</reference>
<evidence type="ECO:0000313" key="3">
    <source>
        <dbReference type="Proteomes" id="UP000235122"/>
    </source>
</evidence>
<dbReference type="EMBL" id="PKKO01000003">
    <property type="protein sequence ID" value="PKY72380.1"/>
    <property type="molecule type" value="Genomic_DNA"/>
</dbReference>
<gene>
    <name evidence="2" type="ORF">CYJ19_05930</name>
</gene>
<feature type="region of interest" description="Disordered" evidence="1">
    <location>
        <begin position="27"/>
        <end position="62"/>
    </location>
</feature>
<evidence type="ECO:0000313" key="2">
    <source>
        <dbReference type="EMBL" id="PKY72380.1"/>
    </source>
</evidence>
<name>A0A2I1IML5_9ACTO</name>
<protein>
    <submittedName>
        <fullName evidence="2">Uncharacterized protein</fullName>
    </submittedName>
</protein>
<dbReference type="Proteomes" id="UP000235122">
    <property type="component" value="Unassembled WGS sequence"/>
</dbReference>
<dbReference type="AlphaFoldDB" id="A0A2I1IML5"/>
<keyword evidence="3" id="KW-1185">Reference proteome</keyword>
<sequence length="62" mass="6428">MVNKMKPHITSKVNNYAPIGGVTITKITGTRPTPRLPMGRSPQGDTLLLNGAADGVLGAENG</sequence>
<evidence type="ECO:0000256" key="1">
    <source>
        <dbReference type="SAM" id="MobiDB-lite"/>
    </source>
</evidence>
<organism evidence="2 3">
    <name type="scientific">Winkia neuii</name>
    <dbReference type="NCBI Taxonomy" id="33007"/>
    <lineage>
        <taxon>Bacteria</taxon>
        <taxon>Bacillati</taxon>
        <taxon>Actinomycetota</taxon>
        <taxon>Actinomycetes</taxon>
        <taxon>Actinomycetales</taxon>
        <taxon>Actinomycetaceae</taxon>
        <taxon>Winkia</taxon>
    </lineage>
</organism>
<accession>A0A2I1IML5</accession>